<dbReference type="InterPro" id="IPR008271">
    <property type="entry name" value="Ser/Thr_kinase_AS"/>
</dbReference>
<dbReference type="GeneID" id="116939464"/>
<sequence length="1311" mass="148018">MTSDLGEDGNGWELSKENVRLLPGGRSAAAINDAFLKQEATDGAEQLRRQKIAFETEIRLYSGEDPLDVWDRYVNWTVQMFPQEGKGSCLSELLEQVIDRFKDEAIYHNDMRFVGHCLKFASSLLEPIDLYNYMYSVGIGKNLARFYISWATEYEMQENYKQASNVITNGIQQNAQPLDKLHCYQRQLDSCLARRIITQMSEAQNEPEETTSQDEQRMAFTALKVVGKKAKAPVIRVGSTISGPPGIISMQSKSSGHQQQCKQMVIPLDESVFVLPQDILDEQPWLAPPTRTAQENDLKPKPWNKIRYKKNPSGGLHNDAPSRPSFVPYVDEPCANPDPSIPTPRKLHPLTNNVLSARKPAKSEGFLERIQNHVDTNDKTKVMYCKDKLDAGLQEFSMEELRAERYKQKICQKQMIHQNEIKAKEKMEDSLQMERLQLHNEREKCGMLLEEVVKTLNEMKNMQVWPPVACLPVYSQGICTQDEVLCQQEPPLPLRKNIQEMPRKQNPVVVPSLQENQQPTAPRNVLSDKSTITAQKSLNLNQLRESGHSPLHTRSCSASLQCIKPFQDQSTVVQALDLENGNEMHKSNENSFPSEDNESLAMKANQNSIVLQRSQEANTSAVTPKQLSAGHSSNLTSPSPYRQQDPTFNTKEAMGFIMSIFSGAPVANDEDDVFGNQDSRMFEALCSKQADEPPNALAKNTFTIFEESLITNSSHVKKNLDEPSSPEYVHAAAGHENNPSQKSEDLDGFDPMMWNHTTDAMAPPNQTLGWIPENTRQFAQLAPLMSTPFSVCQDTHDDADENSENKLMKPDMQHPFQGISCFMRTYASPQKRLSPIVEISNETARSSSSSSCASITSLKTTPDTDSIGPQAKSATPVQSNTVKILFEEVTKPEETVATLSSQSCMDKNVLMPSSLPSAPRLKPESQSSFQHSVVDENAENQAMHLKDNLLKEPQQIQSGCIVERPWNPCLIESLLSQLKTPLESLPNFFCSNECIPKINLTSKLQLGPTMYHVQSLVGDGAFAKVYCAVASKPDGFDEKVALKVQMPAHPWEFYMCTQLKARLSPVNLALFINVNSEHIYQNGSILVGELHTCGSLLDVANWLHQQTAKISHQALLLYMATTMLYVVEQLHMAGIIHTDIKPDNFVLTNRNNRWSYNIEDCLSSRLVLIDFGQSIDLSLFPSGTVFKGSSETSAFQCIEMLTDQPWKFQPDYFGIASTMHCLIFGKYMEVYKDGDLWKMKSTLKRWHFPVWNHFFFTLLNARDCHSTDILADLRAHMLQFMKNDERTFQSHLMSVWRDFCAYLNQKVTRKK</sequence>
<dbReference type="GO" id="GO:0000776">
    <property type="term" value="C:kinetochore"/>
    <property type="evidence" value="ECO:0007669"/>
    <property type="project" value="UniProtKB-KW"/>
</dbReference>
<dbReference type="Proteomes" id="UP001318040">
    <property type="component" value="Chromosome 6"/>
</dbReference>
<dbReference type="InterPro" id="IPR015661">
    <property type="entry name" value="Bub1/Mad3"/>
</dbReference>
<dbReference type="InterPro" id="IPR013212">
    <property type="entry name" value="Mad3/Bub1_I"/>
</dbReference>
<dbReference type="SUPFAM" id="SSF56112">
    <property type="entry name" value="Protein kinase-like (PK-like)"/>
    <property type="match status" value="1"/>
</dbReference>
<evidence type="ECO:0000256" key="5">
    <source>
        <dbReference type="ARBA" id="ARBA00022840"/>
    </source>
</evidence>
<dbReference type="Gene3D" id="1.25.40.430">
    <property type="match status" value="1"/>
</dbReference>
<gene>
    <name evidence="12" type="primary">LOC116939464</name>
</gene>
<keyword evidence="5 7" id="KW-0067">ATP-binding</keyword>
<evidence type="ECO:0000256" key="3">
    <source>
        <dbReference type="ARBA" id="ARBA00022741"/>
    </source>
</evidence>
<evidence type="ECO:0000313" key="11">
    <source>
        <dbReference type="Proteomes" id="UP001318040"/>
    </source>
</evidence>
<dbReference type="InterPro" id="IPR000719">
    <property type="entry name" value="Prot_kinase_dom"/>
</dbReference>
<feature type="region of interest" description="Disordered" evidence="8">
    <location>
        <begin position="615"/>
        <end position="647"/>
    </location>
</feature>
<keyword evidence="4" id="KW-0995">Kinetochore</keyword>
<evidence type="ECO:0000256" key="1">
    <source>
        <dbReference type="ARBA" id="ARBA00004629"/>
    </source>
</evidence>
<accession>A0AAJ7WMZ1</accession>
<dbReference type="Gene3D" id="6.10.130.20">
    <property type="match status" value="1"/>
</dbReference>
<dbReference type="PANTHER" id="PTHR14030:SF4">
    <property type="entry name" value="BUB1 KINASE, ISOFORM A-RELATED"/>
    <property type="match status" value="1"/>
</dbReference>
<keyword evidence="6" id="KW-0137">Centromere</keyword>
<evidence type="ECO:0000256" key="4">
    <source>
        <dbReference type="ARBA" id="ARBA00022838"/>
    </source>
</evidence>
<dbReference type="PANTHER" id="PTHR14030">
    <property type="entry name" value="MITOTIC CHECKPOINT SERINE/THREONINE-PROTEIN KINASE BUB1"/>
    <property type="match status" value="1"/>
</dbReference>
<evidence type="ECO:0000256" key="7">
    <source>
        <dbReference type="PROSITE-ProRule" id="PRU10141"/>
    </source>
</evidence>
<feature type="domain" description="BUB1 N-terminal" evidence="10">
    <location>
        <begin position="54"/>
        <end position="218"/>
    </location>
</feature>
<dbReference type="Pfam" id="PF08311">
    <property type="entry name" value="Mad3_BUB1_I"/>
    <property type="match status" value="1"/>
</dbReference>
<dbReference type="SMART" id="SM00777">
    <property type="entry name" value="Mad3_BUB1_I"/>
    <property type="match status" value="1"/>
</dbReference>
<evidence type="ECO:0000259" key="10">
    <source>
        <dbReference type="PROSITE" id="PS51489"/>
    </source>
</evidence>
<dbReference type="GO" id="GO:0005524">
    <property type="term" value="F:ATP binding"/>
    <property type="evidence" value="ECO:0007669"/>
    <property type="project" value="UniProtKB-UniRule"/>
</dbReference>
<protein>
    <submittedName>
        <fullName evidence="12">Mitotic checkpoint serine/threonine-protein kinase BUB1-like isoform X1</fullName>
    </submittedName>
</protein>
<dbReference type="Pfam" id="PF00069">
    <property type="entry name" value="Pkinase"/>
    <property type="match status" value="1"/>
</dbReference>
<organism evidence="11 12">
    <name type="scientific">Petromyzon marinus</name>
    <name type="common">Sea lamprey</name>
    <dbReference type="NCBI Taxonomy" id="7757"/>
    <lineage>
        <taxon>Eukaryota</taxon>
        <taxon>Metazoa</taxon>
        <taxon>Chordata</taxon>
        <taxon>Craniata</taxon>
        <taxon>Vertebrata</taxon>
        <taxon>Cyclostomata</taxon>
        <taxon>Hyperoartia</taxon>
        <taxon>Petromyzontiformes</taxon>
        <taxon>Petromyzontidae</taxon>
        <taxon>Petromyzon</taxon>
    </lineage>
</organism>
<dbReference type="InterPro" id="IPR017441">
    <property type="entry name" value="Protein_kinase_ATP_BS"/>
</dbReference>
<dbReference type="RefSeq" id="XP_032803749.1">
    <property type="nucleotide sequence ID" value="XM_032947858.1"/>
</dbReference>
<proteinExistence type="predicted"/>
<dbReference type="GO" id="GO:0004672">
    <property type="term" value="F:protein kinase activity"/>
    <property type="evidence" value="ECO:0007669"/>
    <property type="project" value="InterPro"/>
</dbReference>
<keyword evidence="2" id="KW-0158">Chromosome</keyword>
<keyword evidence="11" id="KW-1185">Reference proteome</keyword>
<dbReference type="GO" id="GO:0007094">
    <property type="term" value="P:mitotic spindle assembly checkpoint signaling"/>
    <property type="evidence" value="ECO:0007669"/>
    <property type="project" value="InterPro"/>
</dbReference>
<dbReference type="PROSITE" id="PS00107">
    <property type="entry name" value="PROTEIN_KINASE_ATP"/>
    <property type="match status" value="1"/>
</dbReference>
<feature type="compositionally biased region" description="Low complexity" evidence="8">
    <location>
        <begin position="847"/>
        <end position="857"/>
    </location>
</feature>
<evidence type="ECO:0000256" key="2">
    <source>
        <dbReference type="ARBA" id="ARBA00022454"/>
    </source>
</evidence>
<feature type="region of interest" description="Disordered" evidence="8">
    <location>
        <begin position="847"/>
        <end position="874"/>
    </location>
</feature>
<reference evidence="12" key="1">
    <citation type="submission" date="2025-08" db="UniProtKB">
        <authorList>
            <consortium name="RefSeq"/>
        </authorList>
    </citation>
    <scope>IDENTIFICATION</scope>
    <source>
        <tissue evidence="12">Sperm</tissue>
    </source>
</reference>
<comment type="subcellular location">
    <subcellularLocation>
        <location evidence="1">Chromosome</location>
        <location evidence="1">Centromere</location>
        <location evidence="1">Kinetochore</location>
    </subcellularLocation>
</comment>
<feature type="binding site" evidence="7">
    <location>
        <position position="1043"/>
    </location>
    <ligand>
        <name>ATP</name>
        <dbReference type="ChEBI" id="CHEBI:30616"/>
    </ligand>
</feature>
<dbReference type="FunFam" id="1.25.40.430:FF:000003">
    <property type="entry name" value="Checkpoint serine/threonine-protein kinase BUB1"/>
    <property type="match status" value="1"/>
</dbReference>
<dbReference type="PROSITE" id="PS00108">
    <property type="entry name" value="PROTEIN_KINASE_ST"/>
    <property type="match status" value="1"/>
</dbReference>
<name>A0AAJ7WMZ1_PETMA</name>
<feature type="domain" description="Protein kinase" evidence="9">
    <location>
        <begin position="1011"/>
        <end position="1303"/>
    </location>
</feature>
<dbReference type="KEGG" id="pmrn:116939464"/>
<evidence type="ECO:0000259" key="9">
    <source>
        <dbReference type="PROSITE" id="PS50011"/>
    </source>
</evidence>
<dbReference type="InterPro" id="IPR011009">
    <property type="entry name" value="Kinase-like_dom_sf"/>
</dbReference>
<dbReference type="PROSITE" id="PS51489">
    <property type="entry name" value="BUB1_N"/>
    <property type="match status" value="1"/>
</dbReference>
<feature type="compositionally biased region" description="Polar residues" evidence="8">
    <location>
        <begin position="513"/>
        <end position="530"/>
    </location>
</feature>
<evidence type="ECO:0000256" key="6">
    <source>
        <dbReference type="ARBA" id="ARBA00023328"/>
    </source>
</evidence>
<dbReference type="SMART" id="SM00220">
    <property type="entry name" value="S_TKc"/>
    <property type="match status" value="1"/>
</dbReference>
<dbReference type="PROSITE" id="PS50011">
    <property type="entry name" value="PROTEIN_KINASE_DOM"/>
    <property type="match status" value="1"/>
</dbReference>
<feature type="region of interest" description="Disordered" evidence="8">
    <location>
        <begin position="510"/>
        <end position="530"/>
    </location>
</feature>
<dbReference type="GO" id="GO:0051754">
    <property type="term" value="P:meiotic sister chromatid cohesion, centromeric"/>
    <property type="evidence" value="ECO:0007669"/>
    <property type="project" value="TreeGrafter"/>
</dbReference>
<evidence type="ECO:0000313" key="12">
    <source>
        <dbReference type="RefSeq" id="XP_032803749.1"/>
    </source>
</evidence>
<evidence type="ECO:0000256" key="8">
    <source>
        <dbReference type="SAM" id="MobiDB-lite"/>
    </source>
</evidence>
<dbReference type="GO" id="GO:0005634">
    <property type="term" value="C:nucleus"/>
    <property type="evidence" value="ECO:0007669"/>
    <property type="project" value="TreeGrafter"/>
</dbReference>
<dbReference type="Gene3D" id="1.10.510.10">
    <property type="entry name" value="Transferase(Phosphotransferase) domain 1"/>
    <property type="match status" value="1"/>
</dbReference>
<keyword evidence="3 7" id="KW-0547">Nucleotide-binding</keyword>
<feature type="region of interest" description="Disordered" evidence="8">
    <location>
        <begin position="717"/>
        <end position="746"/>
    </location>
</feature>
<dbReference type="GO" id="GO:0032991">
    <property type="term" value="C:protein-containing complex"/>
    <property type="evidence" value="ECO:0007669"/>
    <property type="project" value="UniProtKB-ARBA"/>
</dbReference>